<name>A0A2M9YQU6_9LEPT</name>
<keyword evidence="3" id="KW-1185">Reference proteome</keyword>
<protein>
    <submittedName>
        <fullName evidence="1">Uncharacterized protein</fullName>
    </submittedName>
</protein>
<dbReference type="Proteomes" id="UP000232188">
    <property type="component" value="Unassembled WGS sequence"/>
</dbReference>
<comment type="caution">
    <text evidence="1">The sequence shown here is derived from an EMBL/GenBank/DDBJ whole genome shotgun (WGS) entry which is preliminary data.</text>
</comment>
<dbReference type="Proteomes" id="UP000232149">
    <property type="component" value="Unassembled WGS sequence"/>
</dbReference>
<organism evidence="1 4">
    <name type="scientific">Leptospira adleri</name>
    <dbReference type="NCBI Taxonomy" id="2023186"/>
    <lineage>
        <taxon>Bacteria</taxon>
        <taxon>Pseudomonadati</taxon>
        <taxon>Spirochaetota</taxon>
        <taxon>Spirochaetia</taxon>
        <taxon>Leptospirales</taxon>
        <taxon>Leptospiraceae</taxon>
        <taxon>Leptospira</taxon>
    </lineage>
</organism>
<proteinExistence type="predicted"/>
<evidence type="ECO:0000313" key="3">
    <source>
        <dbReference type="Proteomes" id="UP000232149"/>
    </source>
</evidence>
<accession>A0A2M9YQU6</accession>
<dbReference type="AlphaFoldDB" id="A0A2M9YQU6"/>
<dbReference type="EMBL" id="NPDV01000005">
    <property type="protein sequence ID" value="PJZ53916.1"/>
    <property type="molecule type" value="Genomic_DNA"/>
</dbReference>
<evidence type="ECO:0000313" key="1">
    <source>
        <dbReference type="EMBL" id="PJZ53916.1"/>
    </source>
</evidence>
<reference evidence="3 4" key="1">
    <citation type="submission" date="2017-07" db="EMBL/GenBank/DDBJ databases">
        <title>Leptospira spp. isolated from tropical soils.</title>
        <authorList>
            <person name="Thibeaux R."/>
            <person name="Iraola G."/>
            <person name="Ferres I."/>
            <person name="Bierque E."/>
            <person name="Girault D."/>
            <person name="Soupe-Gilbert M.-E."/>
            <person name="Picardeau M."/>
            <person name="Goarant C."/>
        </authorList>
    </citation>
    <scope>NUCLEOTIDE SEQUENCE [LARGE SCALE GENOMIC DNA]</scope>
    <source>
        <strain evidence="1 4">FH2-B-C1</strain>
        <strain evidence="2 3">FH2-B-D1</strain>
    </source>
</reference>
<gene>
    <name evidence="2" type="ORF">CH376_10095</name>
    <name evidence="1" type="ORF">CH380_07890</name>
</gene>
<dbReference type="EMBL" id="NPDU01000022">
    <property type="protein sequence ID" value="PJZ62004.1"/>
    <property type="molecule type" value="Genomic_DNA"/>
</dbReference>
<evidence type="ECO:0000313" key="2">
    <source>
        <dbReference type="EMBL" id="PJZ62004.1"/>
    </source>
</evidence>
<evidence type="ECO:0000313" key="4">
    <source>
        <dbReference type="Proteomes" id="UP000232188"/>
    </source>
</evidence>
<sequence length="97" mass="11689">MDRPQTRVCFDLFFGENRPISKQPKSFESKNMFQNLRMWNSYVLGTIGNDPKIERVVLCRNVNKEFEFCREAFLSSRFRGGKNKYIKKKEYMKNTKF</sequence>